<comment type="caution">
    <text evidence="1">The sequence shown here is derived from an EMBL/GenBank/DDBJ whole genome shotgun (WGS) entry which is preliminary data.</text>
</comment>
<evidence type="ECO:0000313" key="1">
    <source>
        <dbReference type="EMBL" id="GKV21319.1"/>
    </source>
</evidence>
<dbReference type="Proteomes" id="UP001054252">
    <property type="component" value="Unassembled WGS sequence"/>
</dbReference>
<evidence type="ECO:0000313" key="2">
    <source>
        <dbReference type="Proteomes" id="UP001054252"/>
    </source>
</evidence>
<dbReference type="InterPro" id="IPR011009">
    <property type="entry name" value="Kinase-like_dom_sf"/>
</dbReference>
<protein>
    <submittedName>
        <fullName evidence="1">Uncharacterized protein</fullName>
    </submittedName>
</protein>
<dbReference type="SUPFAM" id="SSF56112">
    <property type="entry name" value="Protein kinase-like (PK-like)"/>
    <property type="match status" value="1"/>
</dbReference>
<dbReference type="AlphaFoldDB" id="A0AAV5K2Z4"/>
<organism evidence="1 2">
    <name type="scientific">Rubroshorea leprosula</name>
    <dbReference type="NCBI Taxonomy" id="152421"/>
    <lineage>
        <taxon>Eukaryota</taxon>
        <taxon>Viridiplantae</taxon>
        <taxon>Streptophyta</taxon>
        <taxon>Embryophyta</taxon>
        <taxon>Tracheophyta</taxon>
        <taxon>Spermatophyta</taxon>
        <taxon>Magnoliopsida</taxon>
        <taxon>eudicotyledons</taxon>
        <taxon>Gunneridae</taxon>
        <taxon>Pentapetalae</taxon>
        <taxon>rosids</taxon>
        <taxon>malvids</taxon>
        <taxon>Malvales</taxon>
        <taxon>Dipterocarpaceae</taxon>
        <taxon>Rubroshorea</taxon>
    </lineage>
</organism>
<gene>
    <name evidence="1" type="ORF">SLEP1_g31309</name>
</gene>
<dbReference type="Gene3D" id="3.30.200.20">
    <property type="entry name" value="Phosphorylase Kinase, domain 1"/>
    <property type="match status" value="1"/>
</dbReference>
<name>A0AAV5K2Z4_9ROSI</name>
<reference evidence="1 2" key="1">
    <citation type="journal article" date="2021" name="Commun. Biol.">
        <title>The genome of Shorea leprosula (Dipterocarpaceae) highlights the ecological relevance of drought in aseasonal tropical rainforests.</title>
        <authorList>
            <person name="Ng K.K.S."/>
            <person name="Kobayashi M.J."/>
            <person name="Fawcett J.A."/>
            <person name="Hatakeyama M."/>
            <person name="Paape T."/>
            <person name="Ng C.H."/>
            <person name="Ang C.C."/>
            <person name="Tnah L.H."/>
            <person name="Lee C.T."/>
            <person name="Nishiyama T."/>
            <person name="Sese J."/>
            <person name="O'Brien M.J."/>
            <person name="Copetti D."/>
            <person name="Mohd Noor M.I."/>
            <person name="Ong R.C."/>
            <person name="Putra M."/>
            <person name="Sireger I.Z."/>
            <person name="Indrioko S."/>
            <person name="Kosugi Y."/>
            <person name="Izuno A."/>
            <person name="Isagi Y."/>
            <person name="Lee S.L."/>
            <person name="Shimizu K.K."/>
        </authorList>
    </citation>
    <scope>NUCLEOTIDE SEQUENCE [LARGE SCALE GENOMIC DNA]</scope>
    <source>
        <strain evidence="1">214</strain>
    </source>
</reference>
<dbReference type="EMBL" id="BPVZ01000057">
    <property type="protein sequence ID" value="GKV21319.1"/>
    <property type="molecule type" value="Genomic_DNA"/>
</dbReference>
<accession>A0AAV5K2Z4</accession>
<proteinExistence type="predicted"/>
<sequence length="96" mass="10814">MMIVDLGDATKRHGSVKLNEVAIPEGSEAEGVPATGLDNNFGFSKHFGSKYELREKVGRSHFGYTYSAKFKKEELKGQQVAIKVISKAKYRDEIYW</sequence>
<keyword evidence="2" id="KW-1185">Reference proteome</keyword>